<proteinExistence type="inferred from homology"/>
<dbReference type="InterPro" id="IPR029063">
    <property type="entry name" value="SAM-dependent_MTases_sf"/>
</dbReference>
<accession>A0A4Q4ISQ1</accession>
<name>A0A4Q4ISQ1_9SPHN</name>
<dbReference type="GO" id="GO:0032259">
    <property type="term" value="P:methylation"/>
    <property type="evidence" value="ECO:0007669"/>
    <property type="project" value="UniProtKB-KW"/>
</dbReference>
<feature type="domain" description="DNA methylase N-4/N-6" evidence="5">
    <location>
        <begin position="206"/>
        <end position="416"/>
    </location>
</feature>
<dbReference type="RefSeq" id="WP_073507163.1">
    <property type="nucleotide sequence ID" value="NZ_JACBZE010000021.1"/>
</dbReference>
<organism evidence="6 7">
    <name type="scientific">Sphingobium indicum</name>
    <dbReference type="NCBI Taxonomy" id="332055"/>
    <lineage>
        <taxon>Bacteria</taxon>
        <taxon>Pseudomonadati</taxon>
        <taxon>Pseudomonadota</taxon>
        <taxon>Alphaproteobacteria</taxon>
        <taxon>Sphingomonadales</taxon>
        <taxon>Sphingomonadaceae</taxon>
        <taxon>Sphingobium</taxon>
    </lineage>
</organism>
<evidence type="ECO:0000259" key="5">
    <source>
        <dbReference type="Pfam" id="PF01555"/>
    </source>
</evidence>
<dbReference type="Pfam" id="PF01555">
    <property type="entry name" value="N6_N4_Mtase"/>
    <property type="match status" value="1"/>
</dbReference>
<evidence type="ECO:0000256" key="1">
    <source>
        <dbReference type="ARBA" id="ARBA00022603"/>
    </source>
</evidence>
<keyword evidence="1 6" id="KW-0489">Methyltransferase</keyword>
<evidence type="ECO:0000256" key="3">
    <source>
        <dbReference type="ARBA" id="ARBA00047942"/>
    </source>
</evidence>
<reference evidence="6 7" key="1">
    <citation type="submission" date="2019-02" db="EMBL/GenBank/DDBJ databases">
        <authorList>
            <person name="Feng G."/>
        </authorList>
    </citation>
    <scope>NUCLEOTIDE SEQUENCE [LARGE SCALE GENOMIC DNA]</scope>
    <source>
        <strain evidence="6 7">DSM 26779</strain>
    </source>
</reference>
<comment type="caution">
    <text evidence="6">The sequence shown here is derived from an EMBL/GenBank/DDBJ whole genome shotgun (WGS) entry which is preliminary data.</text>
</comment>
<dbReference type="EC" id="2.1.1.-" evidence="4"/>
<gene>
    <name evidence="6" type="ORF">EWH08_19670</name>
</gene>
<protein>
    <recommendedName>
        <fullName evidence="4">Methyltransferase</fullName>
        <ecNumber evidence="4">2.1.1.-</ecNumber>
    </recommendedName>
</protein>
<dbReference type="GO" id="GO:0003677">
    <property type="term" value="F:DNA binding"/>
    <property type="evidence" value="ECO:0007669"/>
    <property type="project" value="InterPro"/>
</dbReference>
<dbReference type="PRINTS" id="PR00508">
    <property type="entry name" value="S21N4MTFRASE"/>
</dbReference>
<keyword evidence="2" id="KW-0808">Transferase</keyword>
<comment type="catalytic activity">
    <reaction evidence="3">
        <text>a 2'-deoxyadenosine in DNA + S-adenosyl-L-methionine = an N(6)-methyl-2'-deoxyadenosine in DNA + S-adenosyl-L-homocysteine + H(+)</text>
        <dbReference type="Rhea" id="RHEA:15197"/>
        <dbReference type="Rhea" id="RHEA-COMP:12418"/>
        <dbReference type="Rhea" id="RHEA-COMP:12419"/>
        <dbReference type="ChEBI" id="CHEBI:15378"/>
        <dbReference type="ChEBI" id="CHEBI:57856"/>
        <dbReference type="ChEBI" id="CHEBI:59789"/>
        <dbReference type="ChEBI" id="CHEBI:90615"/>
        <dbReference type="ChEBI" id="CHEBI:90616"/>
        <dbReference type="EC" id="2.1.1.72"/>
    </reaction>
</comment>
<sequence length="449" mass="49157">MSLGSGELNEIPGLGDNLSAAVEIRVNDLQALPGHPWKISKADIDRAKPIVARYGDRVLPVLVDDENRVISGEIFVEAARLQRRKTIRVIRQSGLSSADSLMMGMAITKLQTLGNWDNAAMEAALREFEKSIEDFSASLIGFAPGELDRIIGAASVGAEADRIPAMQPLAVSQPGTIWKCGNHLLLCGDATDSQAILALLDGETVSVALCDPPFGCRIDGFVSKRGRHREFVQASGEMDGDALLDFFSKFCRAMATVLAPGALVYLFIDWRSLRLLQQAAEAVFGKLINLCVWAKDRAGMGSFYRSQHELILLFAMPGARHRNNVELGRHGRDRSNLWSWPCAASSRKGREGDMLANHPTPKPVEMIAEAIIDSSLRTEIVFDCFLGSGTTLIAAERTGRRFRGMDLDPLYVDLAVRRWQQWTGMEAVDAASGRSFNEIAQEVGNAKED</sequence>
<dbReference type="InterPro" id="IPR002941">
    <property type="entry name" value="DNA_methylase_N4/N6"/>
</dbReference>
<dbReference type="GO" id="GO:0008170">
    <property type="term" value="F:N-methyltransferase activity"/>
    <property type="evidence" value="ECO:0007669"/>
    <property type="project" value="InterPro"/>
</dbReference>
<evidence type="ECO:0000313" key="7">
    <source>
        <dbReference type="Proteomes" id="UP000292734"/>
    </source>
</evidence>
<dbReference type="EMBL" id="SEOM01000019">
    <property type="protein sequence ID" value="RYL96493.1"/>
    <property type="molecule type" value="Genomic_DNA"/>
</dbReference>
<comment type="similarity">
    <text evidence="4">Belongs to the N(4)/N(6)-methyltransferase family.</text>
</comment>
<evidence type="ECO:0000313" key="6">
    <source>
        <dbReference type="EMBL" id="RYL96493.1"/>
    </source>
</evidence>
<dbReference type="Gene3D" id="3.40.50.150">
    <property type="entry name" value="Vaccinia Virus protein VP39"/>
    <property type="match status" value="1"/>
</dbReference>
<dbReference type="InterPro" id="IPR015840">
    <property type="entry name" value="DNA_MeTrfase_ParB"/>
</dbReference>
<dbReference type="PIRSF" id="PIRSF036758">
    <property type="entry name" value="Aden_M_ParB"/>
    <property type="match status" value="1"/>
</dbReference>
<dbReference type="Proteomes" id="UP000292734">
    <property type="component" value="Unassembled WGS sequence"/>
</dbReference>
<dbReference type="GO" id="GO:0009007">
    <property type="term" value="F:site-specific DNA-methyltransferase (adenine-specific) activity"/>
    <property type="evidence" value="ECO:0007669"/>
    <property type="project" value="UniProtKB-EC"/>
</dbReference>
<dbReference type="AlphaFoldDB" id="A0A4Q4ISQ1"/>
<dbReference type="SUPFAM" id="SSF53335">
    <property type="entry name" value="S-adenosyl-L-methionine-dependent methyltransferases"/>
    <property type="match status" value="1"/>
</dbReference>
<dbReference type="InterPro" id="IPR001091">
    <property type="entry name" value="RM_Methyltransferase"/>
</dbReference>
<evidence type="ECO:0000256" key="4">
    <source>
        <dbReference type="RuleBase" id="RU362026"/>
    </source>
</evidence>
<evidence type="ECO:0000256" key="2">
    <source>
        <dbReference type="ARBA" id="ARBA00022679"/>
    </source>
</evidence>